<evidence type="ECO:0000256" key="8">
    <source>
        <dbReference type="PROSITE-ProRule" id="PRU00206"/>
    </source>
</evidence>
<accession>A0A6P4YQE6</accession>
<dbReference type="InterPro" id="IPR001368">
    <property type="entry name" value="TNFR/NGFR_Cys_rich_reg"/>
</dbReference>
<keyword evidence="6 8" id="KW-1015">Disulfide bond</keyword>
<name>A0A6P4YQE6_BRABE</name>
<keyword evidence="10" id="KW-1133">Transmembrane helix</keyword>
<feature type="repeat" description="TNFR-Cys" evidence="8">
    <location>
        <begin position="102"/>
        <end position="143"/>
    </location>
</feature>
<comment type="caution">
    <text evidence="8">Lacks conserved residue(s) required for the propagation of feature annotation.</text>
</comment>
<keyword evidence="4" id="KW-0732">Signal</keyword>
<gene>
    <name evidence="13" type="primary">LOC109471709</name>
</gene>
<comment type="subcellular location">
    <subcellularLocation>
        <location evidence="1">Secreted</location>
    </subcellularLocation>
</comment>
<dbReference type="PANTHER" id="PTHR23097">
    <property type="entry name" value="TUMOR NECROSIS FACTOR RECEPTOR SUPERFAMILY MEMBER"/>
    <property type="match status" value="1"/>
</dbReference>
<keyword evidence="10" id="KW-0812">Transmembrane</keyword>
<evidence type="ECO:0000256" key="2">
    <source>
        <dbReference type="ARBA" id="ARBA00022525"/>
    </source>
</evidence>
<keyword evidence="3" id="KW-0053">Apoptosis</keyword>
<dbReference type="GeneID" id="109471709"/>
<evidence type="ECO:0000256" key="7">
    <source>
        <dbReference type="ARBA" id="ARBA00023180"/>
    </source>
</evidence>
<dbReference type="SUPFAM" id="SSF57586">
    <property type="entry name" value="TNF receptor-like"/>
    <property type="match status" value="1"/>
</dbReference>
<dbReference type="PROSITE" id="PS00652">
    <property type="entry name" value="TNFR_NGFR_1"/>
    <property type="match status" value="1"/>
</dbReference>
<feature type="disulfide bond" evidence="8">
    <location>
        <begin position="103"/>
        <end position="118"/>
    </location>
</feature>
<dbReference type="PROSITE" id="PS50050">
    <property type="entry name" value="TNFR_NGFR_2"/>
    <property type="match status" value="1"/>
</dbReference>
<dbReference type="RefSeq" id="XP_019626608.1">
    <property type="nucleotide sequence ID" value="XM_019771049.1"/>
</dbReference>
<feature type="compositionally biased region" description="Acidic residues" evidence="9">
    <location>
        <begin position="269"/>
        <end position="282"/>
    </location>
</feature>
<feature type="region of interest" description="Disordered" evidence="9">
    <location>
        <begin position="153"/>
        <end position="194"/>
    </location>
</feature>
<sequence length="366" mass="39519">MTLPLADVPLAPPEPTSPLYSTLCTGVYPTVSVLCLRWTMTSTMEGQELSSGKGTGLTTRFASEDGKYWNMTERGCRQITKCKAGEGVSNIAVAMYDTKCTPCHPGTYSDQLSATQVCMVCTDCRALQRTTLEPCTPGQDTVCGAILIPATGPGDLQETSRPKDNSRSVPTADSQEPQNNSPVTTTEAIGGKSRRPVELIHQTQIAMIAGTTVTVVVLLMVAVAVTIFCFCKKRRRKAASSRQARPDPEGGSQLEHLMTVPNNTGQESDAGEEEEDEDEEMDPKEAVSAAGHPVQDTNDPKGNERDLSLKETNDGLEEIPTRSEGAEGTTFIKDARSPVQDTEDPEGNERDLNTKAEEDLYKETPV</sequence>
<dbReference type="GO" id="GO:0005576">
    <property type="term" value="C:extracellular region"/>
    <property type="evidence" value="ECO:0007669"/>
    <property type="project" value="UniProtKB-SubCell"/>
</dbReference>
<evidence type="ECO:0000313" key="13">
    <source>
        <dbReference type="RefSeq" id="XP_019626608.1"/>
    </source>
</evidence>
<evidence type="ECO:0000256" key="1">
    <source>
        <dbReference type="ARBA" id="ARBA00004613"/>
    </source>
</evidence>
<proteinExistence type="predicted"/>
<feature type="compositionally biased region" description="Basic and acidic residues" evidence="9">
    <location>
        <begin position="298"/>
        <end position="325"/>
    </location>
</feature>
<dbReference type="OrthoDB" id="10048028at2759"/>
<keyword evidence="5" id="KW-0677">Repeat</keyword>
<evidence type="ECO:0000256" key="3">
    <source>
        <dbReference type="ARBA" id="ARBA00022703"/>
    </source>
</evidence>
<feature type="compositionally biased region" description="Polar residues" evidence="9">
    <location>
        <begin position="167"/>
        <end position="187"/>
    </location>
</feature>
<feature type="domain" description="TNFR-Cys" evidence="11">
    <location>
        <begin position="102"/>
        <end position="143"/>
    </location>
</feature>
<evidence type="ECO:0000256" key="9">
    <source>
        <dbReference type="SAM" id="MobiDB-lite"/>
    </source>
</evidence>
<dbReference type="Pfam" id="PF00020">
    <property type="entry name" value="TNFR_c6"/>
    <property type="match status" value="1"/>
</dbReference>
<protein>
    <submittedName>
        <fullName evidence="13">Tumor necrosis factor receptor superfamily member 1B-like isoform X1</fullName>
    </submittedName>
</protein>
<feature type="transmembrane region" description="Helical" evidence="10">
    <location>
        <begin position="205"/>
        <end position="231"/>
    </location>
</feature>
<dbReference type="KEGG" id="bbel:109471709"/>
<keyword evidence="2" id="KW-0964">Secreted</keyword>
<evidence type="ECO:0000259" key="11">
    <source>
        <dbReference type="PROSITE" id="PS50050"/>
    </source>
</evidence>
<evidence type="ECO:0000313" key="12">
    <source>
        <dbReference type="Proteomes" id="UP000515135"/>
    </source>
</evidence>
<evidence type="ECO:0000256" key="6">
    <source>
        <dbReference type="ARBA" id="ARBA00023157"/>
    </source>
</evidence>
<dbReference type="GO" id="GO:0006915">
    <property type="term" value="P:apoptotic process"/>
    <property type="evidence" value="ECO:0007669"/>
    <property type="project" value="UniProtKB-KW"/>
</dbReference>
<dbReference type="PANTHER" id="PTHR23097:SF181">
    <property type="entry name" value="CASPASE-8-LIKE"/>
    <property type="match status" value="1"/>
</dbReference>
<organism evidence="12 13">
    <name type="scientific">Branchiostoma belcheri</name>
    <name type="common">Amphioxus</name>
    <dbReference type="NCBI Taxonomy" id="7741"/>
    <lineage>
        <taxon>Eukaryota</taxon>
        <taxon>Metazoa</taxon>
        <taxon>Chordata</taxon>
        <taxon>Cephalochordata</taxon>
        <taxon>Leptocardii</taxon>
        <taxon>Amphioxiformes</taxon>
        <taxon>Branchiostomatidae</taxon>
        <taxon>Branchiostoma</taxon>
    </lineage>
</organism>
<dbReference type="InterPro" id="IPR052459">
    <property type="entry name" value="TNFRSF_decoy_receptor"/>
</dbReference>
<evidence type="ECO:0000256" key="4">
    <source>
        <dbReference type="ARBA" id="ARBA00022729"/>
    </source>
</evidence>
<dbReference type="Gene3D" id="2.10.50.10">
    <property type="entry name" value="Tumor Necrosis Factor Receptor, subunit A, domain 2"/>
    <property type="match status" value="1"/>
</dbReference>
<dbReference type="Proteomes" id="UP000515135">
    <property type="component" value="Unplaced"/>
</dbReference>
<reference evidence="13" key="1">
    <citation type="submission" date="2025-08" db="UniProtKB">
        <authorList>
            <consortium name="RefSeq"/>
        </authorList>
    </citation>
    <scope>IDENTIFICATION</scope>
    <source>
        <tissue evidence="13">Gonad</tissue>
    </source>
</reference>
<evidence type="ECO:0000256" key="5">
    <source>
        <dbReference type="ARBA" id="ARBA00022737"/>
    </source>
</evidence>
<dbReference type="AlphaFoldDB" id="A0A6P4YQE6"/>
<keyword evidence="10" id="KW-0472">Membrane</keyword>
<evidence type="ECO:0000256" key="10">
    <source>
        <dbReference type="SAM" id="Phobius"/>
    </source>
</evidence>
<feature type="region of interest" description="Disordered" evidence="9">
    <location>
        <begin position="238"/>
        <end position="366"/>
    </location>
</feature>
<keyword evidence="12" id="KW-1185">Reference proteome</keyword>
<feature type="compositionally biased region" description="Basic and acidic residues" evidence="9">
    <location>
        <begin position="347"/>
        <end position="366"/>
    </location>
</feature>
<keyword evidence="7" id="KW-0325">Glycoprotein</keyword>